<organism evidence="1 2">
    <name type="scientific">Luteococcus peritonei</name>
    <dbReference type="NCBI Taxonomy" id="88874"/>
    <lineage>
        <taxon>Bacteria</taxon>
        <taxon>Bacillati</taxon>
        <taxon>Actinomycetota</taxon>
        <taxon>Actinomycetes</taxon>
        <taxon>Propionibacteriales</taxon>
        <taxon>Propionibacteriaceae</taxon>
        <taxon>Luteococcus</taxon>
    </lineage>
</organism>
<sequence length="133" mass="13925">MGDGHFENLDAAECTQLLRSATVGRVAFQGPDGLTVLPLAYSVDGDRVVLRTASGTQLAKLAEGTEVAFEVDEFDAECSNGWSVLVRGALAKLTPGELDGEVAPPTPFVPGVRRVLLGLSLERLSGRAVSGDQ</sequence>
<dbReference type="Proteomes" id="UP001597326">
    <property type="component" value="Unassembled WGS sequence"/>
</dbReference>
<name>A0ABW4RT24_9ACTN</name>
<evidence type="ECO:0000313" key="1">
    <source>
        <dbReference type="EMBL" id="MFD1888975.1"/>
    </source>
</evidence>
<reference evidence="2" key="1">
    <citation type="journal article" date="2019" name="Int. J. Syst. Evol. Microbiol.">
        <title>The Global Catalogue of Microorganisms (GCM) 10K type strain sequencing project: providing services to taxonomists for standard genome sequencing and annotation.</title>
        <authorList>
            <consortium name="The Broad Institute Genomics Platform"/>
            <consortium name="The Broad Institute Genome Sequencing Center for Infectious Disease"/>
            <person name="Wu L."/>
            <person name="Ma J."/>
        </authorList>
    </citation>
    <scope>NUCLEOTIDE SEQUENCE [LARGE SCALE GENOMIC DNA]</scope>
    <source>
        <strain evidence="2">CAIM 431</strain>
    </source>
</reference>
<accession>A0ABW4RT24</accession>
<gene>
    <name evidence="1" type="ORF">ACFSCS_02090</name>
</gene>
<protein>
    <submittedName>
        <fullName evidence="1">Pyridoxamine 5'-phosphate oxidase family protein</fullName>
    </submittedName>
</protein>
<dbReference type="Pfam" id="PF12900">
    <property type="entry name" value="Pyridox_ox_2"/>
    <property type="match status" value="1"/>
</dbReference>
<dbReference type="SUPFAM" id="SSF50475">
    <property type="entry name" value="FMN-binding split barrel"/>
    <property type="match status" value="1"/>
</dbReference>
<dbReference type="InterPro" id="IPR012349">
    <property type="entry name" value="Split_barrel_FMN-bd"/>
</dbReference>
<comment type="caution">
    <text evidence="1">The sequence shown here is derived from an EMBL/GenBank/DDBJ whole genome shotgun (WGS) entry which is preliminary data.</text>
</comment>
<keyword evidence="2" id="KW-1185">Reference proteome</keyword>
<proteinExistence type="predicted"/>
<evidence type="ECO:0000313" key="2">
    <source>
        <dbReference type="Proteomes" id="UP001597326"/>
    </source>
</evidence>
<dbReference type="EMBL" id="JBHUFZ010000005">
    <property type="protein sequence ID" value="MFD1888975.1"/>
    <property type="molecule type" value="Genomic_DNA"/>
</dbReference>
<dbReference type="InterPro" id="IPR024747">
    <property type="entry name" value="Pyridox_Oxase-rel"/>
</dbReference>
<dbReference type="Gene3D" id="2.30.110.10">
    <property type="entry name" value="Electron Transport, Fmn-binding Protein, Chain A"/>
    <property type="match status" value="1"/>
</dbReference>
<dbReference type="RefSeq" id="WP_343874991.1">
    <property type="nucleotide sequence ID" value="NZ_BAAAIX010000028.1"/>
</dbReference>